<dbReference type="InterPro" id="IPR019073">
    <property type="entry name" value="Restrct_endonuc_II_TaqI"/>
</dbReference>
<dbReference type="Pfam" id="PF09573">
    <property type="entry name" value="RE_TaqI"/>
    <property type="match status" value="1"/>
</dbReference>
<name>A0A2H0DXW6_9BACT</name>
<comment type="caution">
    <text evidence="1">The sequence shown here is derived from an EMBL/GenBank/DDBJ whole genome shotgun (WGS) entry which is preliminary data.</text>
</comment>
<dbReference type="GO" id="GO:0009036">
    <property type="term" value="F:type II site-specific deoxyribonuclease activity"/>
    <property type="evidence" value="ECO:0007669"/>
    <property type="project" value="InterPro"/>
</dbReference>
<accession>A0A2H0DXW6</accession>
<proteinExistence type="predicted"/>
<evidence type="ECO:0008006" key="3">
    <source>
        <dbReference type="Google" id="ProtNLM"/>
    </source>
</evidence>
<gene>
    <name evidence="1" type="ORF">COW82_00540</name>
</gene>
<dbReference type="GO" id="GO:0003677">
    <property type="term" value="F:DNA binding"/>
    <property type="evidence" value="ECO:0007669"/>
    <property type="project" value="InterPro"/>
</dbReference>
<dbReference type="AlphaFoldDB" id="A0A2H0DXW6"/>
<dbReference type="Proteomes" id="UP000231276">
    <property type="component" value="Unassembled WGS sequence"/>
</dbReference>
<sequence>MLVQKFDNFLQSVNLKSYRDKYRPIKIVEMDLPKEVQAINMLYKVYWDQKKFLSFEDFYKEYLNSQKTEIESFRQKITMCKNCFYRGLPARIYRTWASIITQIHAGYVAESVFGEGTVAMSGELDHQGADFQVRYRGKILNYQVKKKSFSGEVRRGKGGVKNKIEGQFIDINYEVPSSDYFENPKKKDGKYKLPYKRFQENKELKRFPNGFIVFAPYAFEQKKKEIDSSLK</sequence>
<organism evidence="1 2">
    <name type="scientific">Candidatus Campbellbacteria bacterium CG22_combo_CG10-13_8_21_14_all_43_18</name>
    <dbReference type="NCBI Taxonomy" id="1974530"/>
    <lineage>
        <taxon>Bacteria</taxon>
        <taxon>Candidatus Campbelliibacteriota</taxon>
    </lineage>
</organism>
<protein>
    <recommendedName>
        <fullName evidence="3">Restriction endonuclease</fullName>
    </recommendedName>
</protein>
<evidence type="ECO:0000313" key="2">
    <source>
        <dbReference type="Proteomes" id="UP000231276"/>
    </source>
</evidence>
<dbReference type="EMBL" id="PCTS01000008">
    <property type="protein sequence ID" value="PIP86718.1"/>
    <property type="molecule type" value="Genomic_DNA"/>
</dbReference>
<reference evidence="1 2" key="1">
    <citation type="submission" date="2017-09" db="EMBL/GenBank/DDBJ databases">
        <title>Depth-based differentiation of microbial function through sediment-hosted aquifers and enrichment of novel symbionts in the deep terrestrial subsurface.</title>
        <authorList>
            <person name="Probst A.J."/>
            <person name="Ladd B."/>
            <person name="Jarett J.K."/>
            <person name="Geller-Mcgrath D.E."/>
            <person name="Sieber C.M."/>
            <person name="Emerson J.B."/>
            <person name="Anantharaman K."/>
            <person name="Thomas B.C."/>
            <person name="Malmstrom R."/>
            <person name="Stieglmeier M."/>
            <person name="Klingl A."/>
            <person name="Woyke T."/>
            <person name="Ryan C.M."/>
            <person name="Banfield J.F."/>
        </authorList>
    </citation>
    <scope>NUCLEOTIDE SEQUENCE [LARGE SCALE GENOMIC DNA]</scope>
    <source>
        <strain evidence="1">CG22_combo_CG10-13_8_21_14_all_43_18</strain>
    </source>
</reference>
<dbReference type="GO" id="GO:0009307">
    <property type="term" value="P:DNA restriction-modification system"/>
    <property type="evidence" value="ECO:0007669"/>
    <property type="project" value="InterPro"/>
</dbReference>
<evidence type="ECO:0000313" key="1">
    <source>
        <dbReference type="EMBL" id="PIP86718.1"/>
    </source>
</evidence>